<dbReference type="AlphaFoldDB" id="H5UYX3"/>
<dbReference type="eggNOG" id="ENOG5031KSQ">
    <property type="taxonomic scope" value="Bacteria"/>
</dbReference>
<dbReference type="Pfam" id="PF09327">
    <property type="entry name" value="Phage_Tail_Tip"/>
    <property type="match status" value="1"/>
</dbReference>
<dbReference type="EMBL" id="BAFF01000001">
    <property type="protein sequence ID" value="GAB50127.1"/>
    <property type="molecule type" value="Genomic_DNA"/>
</dbReference>
<dbReference type="Proteomes" id="UP000010297">
    <property type="component" value="Unassembled WGS sequence"/>
</dbReference>
<sequence length="321" mass="35376">MSECLDLPVNGVSPALWGVKVHWKWPDGSFWGNRLELQCLFADGRMDKEFIPWPFTGKLIGGLKAGERLQVRLRLVDKNGKSRNWRSSDWLDGVSSTDASDYLNRIDGFFRNASDNSDAQNSETGWHLNKSGEAHIAGEPDSLQKSTYNLNAGVKTEASEHQEVMQVINKLTRAFEAFSVQVGKNFIKEAFIQPGTIHNASIGGGITTGHNDDFKSQSDDRLMKNAEDLPDSKAFTLKDNAYVFSGSVIASKTCLSDDMRQAVIDAVCNSEVFQSLVAQLNALSAERESDAVRLQRGIDQALSDTIRNALKPGGLLFNCGR</sequence>
<name>H5UYX3_ATLHE</name>
<comment type="caution">
    <text evidence="2">The sequence shown here is derived from an EMBL/GenBank/DDBJ whole genome shotgun (WGS) entry which is preliminary data.</text>
</comment>
<dbReference type="GeneID" id="92828766"/>
<proteinExistence type="predicted"/>
<protein>
    <recommendedName>
        <fullName evidence="1">Tip attachment protein J central straight fiber domain-containing protein</fullName>
    </recommendedName>
</protein>
<dbReference type="InterPro" id="IPR015406">
    <property type="entry name" value="GpJ_CSF"/>
</dbReference>
<reference evidence="2 3" key="1">
    <citation type="submission" date="2012-02" db="EMBL/GenBank/DDBJ databases">
        <title>Whole genome shotgun sequence of Escherichia hermannii NBRC 105704.</title>
        <authorList>
            <person name="Yoshida I."/>
            <person name="Hosoyama A."/>
            <person name="Tsuchikane K."/>
            <person name="Katsumata H."/>
            <person name="Yamazaki S."/>
            <person name="Fujita N."/>
        </authorList>
    </citation>
    <scope>NUCLEOTIDE SEQUENCE [LARGE SCALE GENOMIC DNA]</scope>
    <source>
        <strain evidence="2 3">NBRC 105704</strain>
    </source>
</reference>
<evidence type="ECO:0000259" key="1">
    <source>
        <dbReference type="Pfam" id="PF09327"/>
    </source>
</evidence>
<evidence type="ECO:0000313" key="2">
    <source>
        <dbReference type="EMBL" id="GAB50127.1"/>
    </source>
</evidence>
<organism evidence="2 3">
    <name type="scientific">Atlantibacter hermannii NBRC 105704</name>
    <dbReference type="NCBI Taxonomy" id="1115512"/>
    <lineage>
        <taxon>Bacteria</taxon>
        <taxon>Pseudomonadati</taxon>
        <taxon>Pseudomonadota</taxon>
        <taxon>Gammaproteobacteria</taxon>
        <taxon>Enterobacterales</taxon>
        <taxon>Enterobacteriaceae</taxon>
        <taxon>Atlantibacter</taxon>
    </lineage>
</organism>
<keyword evidence="3" id="KW-1185">Reference proteome</keyword>
<gene>
    <name evidence="2" type="ORF">EH105704_01_01320</name>
</gene>
<dbReference type="RefSeq" id="WP_002433784.1">
    <property type="nucleotide sequence ID" value="NZ_BAFF01000001.1"/>
</dbReference>
<feature type="domain" description="Tip attachment protein J central straight fiber" evidence="1">
    <location>
        <begin position="174"/>
        <end position="209"/>
    </location>
</feature>
<accession>H5UYX3</accession>
<evidence type="ECO:0000313" key="3">
    <source>
        <dbReference type="Proteomes" id="UP000010297"/>
    </source>
</evidence>